<reference evidence="4 5" key="1">
    <citation type="journal article" date="2015" name="Stand. Genomic Sci.">
        <title>Genomic Encyclopedia of Bacterial and Archaeal Type Strains, Phase III: the genomes of soil and plant-associated and newly described type strains.</title>
        <authorList>
            <person name="Whitman W.B."/>
            <person name="Woyke T."/>
            <person name="Klenk H.P."/>
            <person name="Zhou Y."/>
            <person name="Lilburn T.G."/>
            <person name="Beck B.J."/>
            <person name="De Vos P."/>
            <person name="Vandamme P."/>
            <person name="Eisen J.A."/>
            <person name="Garrity G."/>
            <person name="Hugenholtz P."/>
            <person name="Kyrpides N.C."/>
        </authorList>
    </citation>
    <scope>NUCLEOTIDE SEQUENCE [LARGE SCALE GENOMIC DNA]</scope>
    <source>
        <strain evidence="4 5">CV53</strain>
    </source>
</reference>
<dbReference type="SUPFAM" id="SSF48452">
    <property type="entry name" value="TPR-like"/>
    <property type="match status" value="1"/>
</dbReference>
<dbReference type="SUPFAM" id="SSF53681">
    <property type="entry name" value="Aspartate/glutamate racemase"/>
    <property type="match status" value="2"/>
</dbReference>
<dbReference type="Pfam" id="PF01177">
    <property type="entry name" value="Asp_Glu_race"/>
    <property type="match status" value="1"/>
</dbReference>
<sequence>MGAFKHVGLVGVTGVGAALCYQNIVVESIKRSGTHPQLTIHNMPYDQYTQQDNTKIGQTVLASLTTLAGAGADVIVTTANTVSYTFKTIKEGFPKVPIVDVVDAVVEACNQLNTKKVSVLGTLITMNFVYGEKLTAGGFELIQPPLSEQEEIEKIISEELIYGIASESSKKRVLEIIDGVRNQGSEAIVLACTELPILVSAEDIKGAAVIDSSEVIVKKVLELTCSEAKASSKGQSDEAGQKDKEDLLFGDSSKFFQYDQQPEVKAFIQEGIQQLNETNYDGARMSFEKAVSMDKNDPEATTWLAIALGKKMEITNIVNKMRLMPKFEKAVKSALKLAPDSPMVRRINGIRLLKTPTEFGGNVEKAIEELQYSIAHGMEDAEVYQLLGRAYLDLGEKEKGEQALERVKELSLLS</sequence>
<dbReference type="Gene3D" id="1.25.40.10">
    <property type="entry name" value="Tetratricopeptide repeat domain"/>
    <property type="match status" value="2"/>
</dbReference>
<proteinExistence type="inferred from homology"/>
<dbReference type="PROSITE" id="PS50005">
    <property type="entry name" value="TPR"/>
    <property type="match status" value="1"/>
</dbReference>
<protein>
    <submittedName>
        <fullName evidence="4">Aspartate racemase</fullName>
    </submittedName>
</protein>
<comment type="similarity">
    <text evidence="1">Belongs to the aspartate/glutamate racemases family.</text>
</comment>
<accession>A0A4R2B313</accession>
<keyword evidence="5" id="KW-1185">Reference proteome</keyword>
<evidence type="ECO:0000256" key="3">
    <source>
        <dbReference type="PROSITE-ProRule" id="PRU00339"/>
    </source>
</evidence>
<dbReference type="InterPro" id="IPR011990">
    <property type="entry name" value="TPR-like_helical_dom_sf"/>
</dbReference>
<keyword evidence="3" id="KW-0802">TPR repeat</keyword>
<evidence type="ECO:0000256" key="1">
    <source>
        <dbReference type="ARBA" id="ARBA00007847"/>
    </source>
</evidence>
<name>A0A4R2B313_9BACI</name>
<dbReference type="InterPro" id="IPR001920">
    <property type="entry name" value="Asp/Glu_race"/>
</dbReference>
<dbReference type="InterPro" id="IPR033134">
    <property type="entry name" value="Asp/Glu_racemase_AS_2"/>
</dbReference>
<evidence type="ECO:0000313" key="4">
    <source>
        <dbReference type="EMBL" id="TCN20553.1"/>
    </source>
</evidence>
<dbReference type="InterPro" id="IPR015942">
    <property type="entry name" value="Asp/Glu/hydantoin_racemase"/>
</dbReference>
<dbReference type="Proteomes" id="UP000295689">
    <property type="component" value="Unassembled WGS sequence"/>
</dbReference>
<dbReference type="Pfam" id="PF13181">
    <property type="entry name" value="TPR_8"/>
    <property type="match status" value="1"/>
</dbReference>
<dbReference type="PANTHER" id="PTHR21198:SF7">
    <property type="entry name" value="ASPARTATE-GLUTAMATE RACEMASE FAMILY"/>
    <property type="match status" value="1"/>
</dbReference>
<evidence type="ECO:0000256" key="2">
    <source>
        <dbReference type="ARBA" id="ARBA00023235"/>
    </source>
</evidence>
<dbReference type="PANTHER" id="PTHR21198">
    <property type="entry name" value="GLUTAMATE RACEMASE"/>
    <property type="match status" value="1"/>
</dbReference>
<dbReference type="GO" id="GO:0047661">
    <property type="term" value="F:amino-acid racemase activity"/>
    <property type="evidence" value="ECO:0007669"/>
    <property type="project" value="InterPro"/>
</dbReference>
<dbReference type="Gene3D" id="3.40.50.1860">
    <property type="match status" value="2"/>
</dbReference>
<keyword evidence="2" id="KW-0413">Isomerase</keyword>
<dbReference type="InterPro" id="IPR004380">
    <property type="entry name" value="Asp_race"/>
</dbReference>
<feature type="repeat" description="TPR" evidence="3">
    <location>
        <begin position="264"/>
        <end position="297"/>
    </location>
</feature>
<dbReference type="InterPro" id="IPR019734">
    <property type="entry name" value="TPR_rpt"/>
</dbReference>
<dbReference type="AlphaFoldDB" id="A0A4R2B313"/>
<organism evidence="4 5">
    <name type="scientific">Mesobacillus foraminis</name>
    <dbReference type="NCBI Taxonomy" id="279826"/>
    <lineage>
        <taxon>Bacteria</taxon>
        <taxon>Bacillati</taxon>
        <taxon>Bacillota</taxon>
        <taxon>Bacilli</taxon>
        <taxon>Bacillales</taxon>
        <taxon>Bacillaceae</taxon>
        <taxon>Mesobacillus</taxon>
    </lineage>
</organism>
<dbReference type="RefSeq" id="WP_158287197.1">
    <property type="nucleotide sequence ID" value="NZ_JABUHM010000012.1"/>
</dbReference>
<comment type="caution">
    <text evidence="4">The sequence shown here is derived from an EMBL/GenBank/DDBJ whole genome shotgun (WGS) entry which is preliminary data.</text>
</comment>
<dbReference type="SMART" id="SM00028">
    <property type="entry name" value="TPR"/>
    <property type="match status" value="2"/>
</dbReference>
<dbReference type="EMBL" id="SLVV01000014">
    <property type="protein sequence ID" value="TCN20553.1"/>
    <property type="molecule type" value="Genomic_DNA"/>
</dbReference>
<evidence type="ECO:0000313" key="5">
    <source>
        <dbReference type="Proteomes" id="UP000295689"/>
    </source>
</evidence>
<dbReference type="NCBIfam" id="TIGR00035">
    <property type="entry name" value="asp_race"/>
    <property type="match status" value="1"/>
</dbReference>
<gene>
    <name evidence="4" type="ORF">EV146_114173</name>
</gene>
<dbReference type="PROSITE" id="PS00924">
    <property type="entry name" value="ASP_GLU_RACEMASE_2"/>
    <property type="match status" value="1"/>
</dbReference>